<proteinExistence type="predicted"/>
<dbReference type="OrthoDB" id="9871030at2"/>
<protein>
    <submittedName>
        <fullName evidence="2">Uncharacterized protein</fullName>
    </submittedName>
</protein>
<evidence type="ECO:0000313" key="2">
    <source>
        <dbReference type="EMBL" id="ADY62362.1"/>
    </source>
</evidence>
<keyword evidence="3" id="KW-1185">Reference proteome</keyword>
<dbReference type="KEGG" id="pbs:Plabr_4791"/>
<feature type="region of interest" description="Disordered" evidence="1">
    <location>
        <begin position="95"/>
        <end position="124"/>
    </location>
</feature>
<dbReference type="Proteomes" id="UP000006860">
    <property type="component" value="Chromosome"/>
</dbReference>
<dbReference type="HOGENOM" id="CLU_2002205_0_0_0"/>
<accession>F0SRB1</accession>
<evidence type="ECO:0000313" key="3">
    <source>
        <dbReference type="Proteomes" id="UP000006860"/>
    </source>
</evidence>
<dbReference type="EMBL" id="CP002546">
    <property type="protein sequence ID" value="ADY62362.1"/>
    <property type="molecule type" value="Genomic_DNA"/>
</dbReference>
<dbReference type="STRING" id="756272.Plabr_4791"/>
<organism evidence="2 3">
    <name type="scientific">Rubinisphaera brasiliensis (strain ATCC 49424 / DSM 5305 / JCM 21570 / IAM 15109 / NBRC 103401 / IFAM 1448)</name>
    <name type="common">Planctomyces brasiliensis</name>
    <dbReference type="NCBI Taxonomy" id="756272"/>
    <lineage>
        <taxon>Bacteria</taxon>
        <taxon>Pseudomonadati</taxon>
        <taxon>Planctomycetota</taxon>
        <taxon>Planctomycetia</taxon>
        <taxon>Planctomycetales</taxon>
        <taxon>Planctomycetaceae</taxon>
        <taxon>Rubinisphaera</taxon>
    </lineage>
</organism>
<name>F0SRB1_RUBBR</name>
<feature type="region of interest" description="Disordered" evidence="1">
    <location>
        <begin position="1"/>
        <end position="20"/>
    </location>
</feature>
<evidence type="ECO:0000256" key="1">
    <source>
        <dbReference type="SAM" id="MobiDB-lite"/>
    </source>
</evidence>
<reference evidence="3" key="1">
    <citation type="submission" date="2011-02" db="EMBL/GenBank/DDBJ databases">
        <title>The complete genome of Planctomyces brasiliensis DSM 5305.</title>
        <authorList>
            <person name="Lucas S."/>
            <person name="Copeland A."/>
            <person name="Lapidus A."/>
            <person name="Bruce D."/>
            <person name="Goodwin L."/>
            <person name="Pitluck S."/>
            <person name="Kyrpides N."/>
            <person name="Mavromatis K."/>
            <person name="Pagani I."/>
            <person name="Ivanova N."/>
            <person name="Ovchinnikova G."/>
            <person name="Lu M."/>
            <person name="Detter J.C."/>
            <person name="Han C."/>
            <person name="Land M."/>
            <person name="Hauser L."/>
            <person name="Markowitz V."/>
            <person name="Cheng J.-F."/>
            <person name="Hugenholtz P."/>
            <person name="Woyke T."/>
            <person name="Wu D."/>
            <person name="Tindall B."/>
            <person name="Pomrenke H.G."/>
            <person name="Brambilla E."/>
            <person name="Klenk H.-P."/>
            <person name="Eisen J.A."/>
        </authorList>
    </citation>
    <scope>NUCLEOTIDE SEQUENCE [LARGE SCALE GENOMIC DNA]</scope>
    <source>
        <strain evidence="3">ATCC 49424 / DSM 5305 / JCM 21570 / NBRC 103401 / IFAM 1448</strain>
    </source>
</reference>
<sequence length="124" mass="13907">MNPEQSPDFVTEWSDVPESNDMTESQIMRSHLIETELAHQLSNTPHVDFDRLVVRRLPNNSICLEGSVRSVDSDFDIQDYVKCVLGVEEVFDRLTRSSSTTAAGEETLSGEETVTDWPVPPAPK</sequence>
<dbReference type="AlphaFoldDB" id="F0SRB1"/>
<gene>
    <name evidence="2" type="ordered locus">Plabr_4791</name>
</gene>
<dbReference type="RefSeq" id="WP_013631066.1">
    <property type="nucleotide sequence ID" value="NC_015174.1"/>
</dbReference>